<dbReference type="Proteomes" id="UP000887578">
    <property type="component" value="Unplaced"/>
</dbReference>
<evidence type="ECO:0000313" key="3">
    <source>
        <dbReference type="WBParaSite" id="PDA_v2.g22383.t1"/>
    </source>
</evidence>
<feature type="region of interest" description="Disordered" evidence="1">
    <location>
        <begin position="14"/>
        <end position="65"/>
    </location>
</feature>
<evidence type="ECO:0000256" key="1">
    <source>
        <dbReference type="SAM" id="MobiDB-lite"/>
    </source>
</evidence>
<sequence>MFFLITNAKVERNDDGSNLTHTTTTEAPTTPPPTTKLAITTTTNSSLTRTSQSPSPSEATEANNGTLLNTTEPLLDIKSICLYAYNSCFSQWSAKFFNESSIASFCDYSFYIGNACMKEKIMNIDSNNTFNAPNPSKPFYTFLECTRLLSKNESSAAVLPFKQLSWNFLSYCISNSPTNSSDSDCFKNIQISCTNPLSTKCTTACINYIFDEEPEDYVDPELTSAAAASKIIFSIFVLIISSVLF</sequence>
<feature type="compositionally biased region" description="Low complexity" evidence="1">
    <location>
        <begin position="35"/>
        <end position="53"/>
    </location>
</feature>
<reference evidence="3" key="1">
    <citation type="submission" date="2022-11" db="UniProtKB">
        <authorList>
            <consortium name="WormBaseParasite"/>
        </authorList>
    </citation>
    <scope>IDENTIFICATION</scope>
</reference>
<proteinExistence type="predicted"/>
<dbReference type="WBParaSite" id="PDA_v2.g22383.t1">
    <property type="protein sequence ID" value="PDA_v2.g22383.t1"/>
    <property type="gene ID" value="PDA_v2.g22383"/>
</dbReference>
<protein>
    <submittedName>
        <fullName evidence="3">Uncharacterized protein</fullName>
    </submittedName>
</protein>
<organism evidence="2 3">
    <name type="scientific">Panagrolaimus davidi</name>
    <dbReference type="NCBI Taxonomy" id="227884"/>
    <lineage>
        <taxon>Eukaryota</taxon>
        <taxon>Metazoa</taxon>
        <taxon>Ecdysozoa</taxon>
        <taxon>Nematoda</taxon>
        <taxon>Chromadorea</taxon>
        <taxon>Rhabditida</taxon>
        <taxon>Tylenchina</taxon>
        <taxon>Panagrolaimomorpha</taxon>
        <taxon>Panagrolaimoidea</taxon>
        <taxon>Panagrolaimidae</taxon>
        <taxon>Panagrolaimus</taxon>
    </lineage>
</organism>
<keyword evidence="2" id="KW-1185">Reference proteome</keyword>
<feature type="compositionally biased region" description="Polar residues" evidence="1">
    <location>
        <begin position="54"/>
        <end position="65"/>
    </location>
</feature>
<evidence type="ECO:0000313" key="2">
    <source>
        <dbReference type="Proteomes" id="UP000887578"/>
    </source>
</evidence>
<name>A0A914Q0Q1_9BILA</name>
<dbReference type="AlphaFoldDB" id="A0A914Q0Q1"/>
<accession>A0A914Q0Q1</accession>